<dbReference type="PROSITE" id="PS00211">
    <property type="entry name" value="ABC_TRANSPORTER_1"/>
    <property type="match status" value="1"/>
</dbReference>
<evidence type="ECO:0000256" key="4">
    <source>
        <dbReference type="ARBA" id="ARBA00022967"/>
    </source>
</evidence>
<dbReference type="AlphaFoldDB" id="A0A1I1ZRM6"/>
<evidence type="ECO:0000313" key="8">
    <source>
        <dbReference type="Proteomes" id="UP000199477"/>
    </source>
</evidence>
<dbReference type="InterPro" id="IPR027417">
    <property type="entry name" value="P-loop_NTPase"/>
</dbReference>
<feature type="domain" description="ABC transporter" evidence="6">
    <location>
        <begin position="3"/>
        <end position="237"/>
    </location>
</feature>
<keyword evidence="1" id="KW-0813">Transport</keyword>
<dbReference type="GO" id="GO:0005524">
    <property type="term" value="F:ATP binding"/>
    <property type="evidence" value="ECO:0007669"/>
    <property type="project" value="UniProtKB-KW"/>
</dbReference>
<dbReference type="PANTHER" id="PTHR42781:SF4">
    <property type="entry name" value="SPERMIDINE_PUTRESCINE IMPORT ATP-BINDING PROTEIN POTA"/>
    <property type="match status" value="1"/>
</dbReference>
<dbReference type="InterPro" id="IPR050093">
    <property type="entry name" value="ABC_SmlMolc_Importer"/>
</dbReference>
<gene>
    <name evidence="7" type="ORF">SAMN02799615_00796</name>
</gene>
<dbReference type="InterPro" id="IPR003439">
    <property type="entry name" value="ABC_transporter-like_ATP-bd"/>
</dbReference>
<dbReference type="Pfam" id="PF08402">
    <property type="entry name" value="TOBE_2"/>
    <property type="match status" value="1"/>
</dbReference>
<dbReference type="Pfam" id="PF00005">
    <property type="entry name" value="ABC_tran"/>
    <property type="match status" value="1"/>
</dbReference>
<dbReference type="InterPro" id="IPR005666">
    <property type="entry name" value="Sulph_transpt1"/>
</dbReference>
<evidence type="ECO:0000256" key="3">
    <source>
        <dbReference type="ARBA" id="ARBA00022840"/>
    </source>
</evidence>
<dbReference type="InterPro" id="IPR008995">
    <property type="entry name" value="Mo/tungstate-bd_C_term_dom"/>
</dbReference>
<accession>A0A1I1ZRM6</accession>
<dbReference type="GO" id="GO:0016887">
    <property type="term" value="F:ATP hydrolysis activity"/>
    <property type="evidence" value="ECO:0007669"/>
    <property type="project" value="InterPro"/>
</dbReference>
<dbReference type="SUPFAM" id="SSF52540">
    <property type="entry name" value="P-loop containing nucleoside triphosphate hydrolases"/>
    <property type="match status" value="1"/>
</dbReference>
<dbReference type="GO" id="GO:0015697">
    <property type="term" value="P:quaternary ammonium group transport"/>
    <property type="evidence" value="ECO:0007669"/>
    <property type="project" value="UniProtKB-ARBA"/>
</dbReference>
<evidence type="ECO:0000256" key="1">
    <source>
        <dbReference type="ARBA" id="ARBA00022448"/>
    </source>
</evidence>
<dbReference type="SUPFAM" id="SSF50331">
    <property type="entry name" value="MOP-like"/>
    <property type="match status" value="1"/>
</dbReference>
<keyword evidence="5" id="KW-0764">Sulfate transport</keyword>
<keyword evidence="4" id="KW-1278">Translocase</keyword>
<dbReference type="GO" id="GO:0043190">
    <property type="term" value="C:ATP-binding cassette (ABC) transporter complex"/>
    <property type="evidence" value="ECO:0007669"/>
    <property type="project" value="InterPro"/>
</dbReference>
<dbReference type="PANTHER" id="PTHR42781">
    <property type="entry name" value="SPERMIDINE/PUTRESCINE IMPORT ATP-BINDING PROTEIN POTA"/>
    <property type="match status" value="1"/>
</dbReference>
<dbReference type="GO" id="GO:0015419">
    <property type="term" value="F:ABC-type sulfate transporter activity"/>
    <property type="evidence" value="ECO:0007669"/>
    <property type="project" value="InterPro"/>
</dbReference>
<dbReference type="FunFam" id="3.40.50.300:FF:000425">
    <property type="entry name" value="Probable ABC transporter, ATP-binding subunit"/>
    <property type="match status" value="1"/>
</dbReference>
<keyword evidence="3 7" id="KW-0067">ATP-binding</keyword>
<dbReference type="EMBL" id="FONH01000002">
    <property type="protein sequence ID" value="SFE34359.1"/>
    <property type="molecule type" value="Genomic_DNA"/>
</dbReference>
<proteinExistence type="predicted"/>
<evidence type="ECO:0000313" key="7">
    <source>
        <dbReference type="EMBL" id="SFE34359.1"/>
    </source>
</evidence>
<dbReference type="PROSITE" id="PS50893">
    <property type="entry name" value="ABC_TRANSPORTER_2"/>
    <property type="match status" value="1"/>
</dbReference>
<dbReference type="SMART" id="SM00382">
    <property type="entry name" value="AAA"/>
    <property type="match status" value="1"/>
</dbReference>
<protein>
    <submittedName>
        <fullName evidence="7">Sulfate transport system ATP-binding protein</fullName>
    </submittedName>
</protein>
<evidence type="ECO:0000256" key="2">
    <source>
        <dbReference type="ARBA" id="ARBA00022741"/>
    </source>
</evidence>
<dbReference type="Gene3D" id="3.40.50.300">
    <property type="entry name" value="P-loop containing nucleotide triphosphate hydrolases"/>
    <property type="match status" value="1"/>
</dbReference>
<dbReference type="STRING" id="500610.SAMN02799615_00796"/>
<name>A0A1I1ZRM6_9GAMM</name>
<dbReference type="RefSeq" id="WP_081805282.1">
    <property type="nucleotide sequence ID" value="NZ_FONH01000002.1"/>
</dbReference>
<keyword evidence="2" id="KW-0547">Nucleotide-binding</keyword>
<dbReference type="InterPro" id="IPR017871">
    <property type="entry name" value="ABC_transporter-like_CS"/>
</dbReference>
<dbReference type="InterPro" id="IPR003593">
    <property type="entry name" value="AAA+_ATPase"/>
</dbReference>
<dbReference type="NCBIfam" id="TIGR00968">
    <property type="entry name" value="3a0106s01"/>
    <property type="match status" value="1"/>
</dbReference>
<organism evidence="7 8">
    <name type="scientific">Dyella marensis</name>
    <dbReference type="NCBI Taxonomy" id="500610"/>
    <lineage>
        <taxon>Bacteria</taxon>
        <taxon>Pseudomonadati</taxon>
        <taxon>Pseudomonadota</taxon>
        <taxon>Gammaproteobacteria</taxon>
        <taxon>Lysobacterales</taxon>
        <taxon>Rhodanobacteraceae</taxon>
        <taxon>Dyella</taxon>
    </lineage>
</organism>
<reference evidence="8" key="1">
    <citation type="submission" date="2016-10" db="EMBL/GenBank/DDBJ databases">
        <authorList>
            <person name="Varghese N."/>
            <person name="Submissions S."/>
        </authorList>
    </citation>
    <scope>NUCLEOTIDE SEQUENCE [LARGE SCALE GENOMIC DNA]</scope>
    <source>
        <strain evidence="8">UNC178MFTsu3.1</strain>
    </source>
</reference>
<dbReference type="InterPro" id="IPR013611">
    <property type="entry name" value="Transp-assoc_OB_typ2"/>
</dbReference>
<dbReference type="Proteomes" id="UP000199477">
    <property type="component" value="Unassembled WGS sequence"/>
</dbReference>
<evidence type="ECO:0000256" key="5">
    <source>
        <dbReference type="ARBA" id="ARBA00023032"/>
    </source>
</evidence>
<evidence type="ECO:0000259" key="6">
    <source>
        <dbReference type="PROSITE" id="PS50893"/>
    </source>
</evidence>
<keyword evidence="8" id="KW-1185">Reference proteome</keyword>
<sequence>MSLSIRQLTRRYGAFAALDDFSLDIAEGEFVALLGPSGSGKSSLLRILAGLDDPDRGDVLRDGTDLLALPAQRRDIGLVFQHYALFPHMTVADNIAFGLRVRPRARRPSRRDIAARVEDLLRRVQLEELGRRYPTQLSGGQRQRVALARALAVEPSLLLLDEPFGALDAQVRGTLRVWLRDLQRSLGLTTVLVTHDQDEALELADRVVVMNRGRIEQVGAPSEIYREPATPFVHGFVGRANRIRGHVERDRLHLGGHSFQGELPGDLAGREIEAWLRPEHLALASRGLGGWTGRLQHLDLAGPVARARLAMHGDGLVLDAEWNAAEVAAHGLAIGEVVTLQPREFTLFADVPGGVRRLRFVPAPAGPHADSHPIDFAAWLHRKA</sequence>